<feature type="signal peptide" evidence="1">
    <location>
        <begin position="1"/>
        <end position="20"/>
    </location>
</feature>
<protein>
    <submittedName>
        <fullName evidence="2">Uncharacterized protein</fullName>
    </submittedName>
</protein>
<proteinExistence type="predicted"/>
<keyword evidence="1" id="KW-0732">Signal</keyword>
<dbReference type="AlphaFoldDB" id="A0A1D3DU55"/>
<dbReference type="Proteomes" id="UP000095329">
    <property type="component" value="Unassembled WGS sequence"/>
</dbReference>
<dbReference type="Pfam" id="PF20138">
    <property type="entry name" value="DUF6528"/>
    <property type="match status" value="1"/>
</dbReference>
<sequence length="310" mass="34002">MVIVGTLALVLGLLAGGGAAPPVTDVVVTEQASRRVVVYDGARLVWGAPGERWAFSPVGDARYADLVPERSWVHPDEAKVRRWRGRTYLLTTASYGFAAVVAHPSGDRYWGAALAPGTIRVNPHSAELLPDGSVVVAGSTGDLVRRYEPPPGRRYADFRLDDAHGLQWDQRLGLLWALGRDRLVALRPYGTGLRLLYDVPLPSRGGHDLGQVARNPDRLWVTTNTAVYQYVKSRRVFVRDPRVSRPLVKAVGDDPLTGRVLSTAPEPGLAEPWWTTTVALHHPTGAYRLPGGGIYKARWWSLPPHPPYVP</sequence>
<gene>
    <name evidence="2" type="ORF">J116_016650</name>
</gene>
<accession>A0A1D3DU55</accession>
<feature type="chain" id="PRO_5039078560" evidence="1">
    <location>
        <begin position="21"/>
        <end position="310"/>
    </location>
</feature>
<dbReference type="EMBL" id="ASHX02000001">
    <property type="protein sequence ID" value="OEJ95864.1"/>
    <property type="molecule type" value="Genomic_DNA"/>
</dbReference>
<evidence type="ECO:0000313" key="2">
    <source>
        <dbReference type="EMBL" id="OEJ95864.1"/>
    </source>
</evidence>
<dbReference type="eggNOG" id="COG2706">
    <property type="taxonomic scope" value="Bacteria"/>
</dbReference>
<evidence type="ECO:0000313" key="3">
    <source>
        <dbReference type="Proteomes" id="UP000095329"/>
    </source>
</evidence>
<dbReference type="InterPro" id="IPR045383">
    <property type="entry name" value="DUF6528"/>
</dbReference>
<evidence type="ECO:0000256" key="1">
    <source>
        <dbReference type="SAM" id="SignalP"/>
    </source>
</evidence>
<organism evidence="2 3">
    <name type="scientific">Streptomyces thermolilacinus SPC6</name>
    <dbReference type="NCBI Taxonomy" id="1306406"/>
    <lineage>
        <taxon>Bacteria</taxon>
        <taxon>Bacillati</taxon>
        <taxon>Actinomycetota</taxon>
        <taxon>Actinomycetes</taxon>
        <taxon>Kitasatosporales</taxon>
        <taxon>Streptomycetaceae</taxon>
        <taxon>Streptomyces</taxon>
    </lineage>
</organism>
<reference evidence="2 3" key="1">
    <citation type="journal article" date="2013" name="Genome Announc.">
        <title>Genome Sequence of Streptomyces violaceusniger Strain SPC6, a Halotolerant Streptomycete That Exhibits Rapid Growth and Development.</title>
        <authorList>
            <person name="Chen X."/>
            <person name="Zhang B."/>
            <person name="Zhang W."/>
            <person name="Wu X."/>
            <person name="Zhang M."/>
            <person name="Chen T."/>
            <person name="Liu G."/>
            <person name="Dyson P."/>
        </authorList>
    </citation>
    <scope>NUCLEOTIDE SEQUENCE [LARGE SCALE GENOMIC DNA]</scope>
    <source>
        <strain evidence="2 3">SPC6</strain>
    </source>
</reference>
<comment type="caution">
    <text evidence="2">The sequence shown here is derived from an EMBL/GenBank/DDBJ whole genome shotgun (WGS) entry which is preliminary data.</text>
</comment>
<dbReference type="STRING" id="1306406.J116_016650"/>
<keyword evidence="3" id="KW-1185">Reference proteome</keyword>
<name>A0A1D3DU55_9ACTN</name>
<dbReference type="SUPFAM" id="SSF63829">
    <property type="entry name" value="Calcium-dependent phosphotriesterase"/>
    <property type="match status" value="1"/>
</dbReference>